<evidence type="ECO:0000256" key="8">
    <source>
        <dbReference type="SAM" id="MobiDB-lite"/>
    </source>
</evidence>
<dbReference type="SMART" id="SM00479">
    <property type="entry name" value="EXOIII"/>
    <property type="match status" value="1"/>
</dbReference>
<keyword evidence="11" id="KW-1185">Reference proteome</keyword>
<evidence type="ECO:0000259" key="9">
    <source>
        <dbReference type="SMART" id="SM00479"/>
    </source>
</evidence>
<accession>A0AA89BRU8</accession>
<dbReference type="Gene3D" id="3.30.420.10">
    <property type="entry name" value="Ribonuclease H-like superfamily/Ribonuclease H"/>
    <property type="match status" value="2"/>
</dbReference>
<dbReference type="PANTHER" id="PTHR13058">
    <property type="entry name" value="THREE PRIME REPAIR EXONUCLEASE 1, 2"/>
    <property type="match status" value="1"/>
</dbReference>
<feature type="compositionally biased region" description="Basic and acidic residues" evidence="8">
    <location>
        <begin position="59"/>
        <end position="69"/>
    </location>
</feature>
<evidence type="ECO:0000256" key="5">
    <source>
        <dbReference type="ARBA" id="ARBA00022839"/>
    </source>
</evidence>
<feature type="region of interest" description="Disordered" evidence="8">
    <location>
        <begin position="323"/>
        <end position="342"/>
    </location>
</feature>
<feature type="region of interest" description="Disordered" evidence="8">
    <location>
        <begin position="29"/>
        <end position="91"/>
    </location>
</feature>
<feature type="compositionally biased region" description="Basic and acidic residues" evidence="8">
    <location>
        <begin position="77"/>
        <end position="91"/>
    </location>
</feature>
<evidence type="ECO:0000256" key="2">
    <source>
        <dbReference type="ARBA" id="ARBA00022722"/>
    </source>
</evidence>
<keyword evidence="3" id="KW-0479">Metal-binding</keyword>
<comment type="cofactor">
    <cofactor evidence="1">
        <name>Mg(2+)</name>
        <dbReference type="ChEBI" id="CHEBI:18420"/>
    </cofactor>
</comment>
<comment type="caution">
    <text evidence="10">The sequence shown here is derived from an EMBL/GenBank/DDBJ whole genome shotgun (WGS) entry which is preliminary data.</text>
</comment>
<feature type="region of interest" description="Disordered" evidence="8">
    <location>
        <begin position="362"/>
        <end position="440"/>
    </location>
</feature>
<feature type="region of interest" description="Disordered" evidence="8">
    <location>
        <begin position="493"/>
        <end position="518"/>
    </location>
</feature>
<dbReference type="GO" id="GO:0008296">
    <property type="term" value="F:3'-5'-DNA exonuclease activity"/>
    <property type="evidence" value="ECO:0007669"/>
    <property type="project" value="TreeGrafter"/>
</dbReference>
<dbReference type="InterPro" id="IPR040393">
    <property type="entry name" value="TREX1/2"/>
</dbReference>
<feature type="compositionally biased region" description="Basic and acidic residues" evidence="8">
    <location>
        <begin position="29"/>
        <end position="53"/>
    </location>
</feature>
<feature type="region of interest" description="Disordered" evidence="8">
    <location>
        <begin position="634"/>
        <end position="656"/>
    </location>
</feature>
<keyword evidence="5" id="KW-0269">Exonuclease</keyword>
<protein>
    <recommendedName>
        <fullName evidence="9">Exonuclease domain-containing protein</fullName>
    </recommendedName>
</protein>
<proteinExistence type="inferred from homology"/>
<dbReference type="GO" id="GO:0006308">
    <property type="term" value="P:DNA catabolic process"/>
    <property type="evidence" value="ECO:0007669"/>
    <property type="project" value="TreeGrafter"/>
</dbReference>
<dbReference type="GO" id="GO:0003676">
    <property type="term" value="F:nucleic acid binding"/>
    <property type="evidence" value="ECO:0007669"/>
    <property type="project" value="InterPro"/>
</dbReference>
<dbReference type="GO" id="GO:0005737">
    <property type="term" value="C:cytoplasm"/>
    <property type="evidence" value="ECO:0007669"/>
    <property type="project" value="TreeGrafter"/>
</dbReference>
<dbReference type="SUPFAM" id="SSF53098">
    <property type="entry name" value="Ribonuclease H-like"/>
    <property type="match status" value="2"/>
</dbReference>
<evidence type="ECO:0000256" key="4">
    <source>
        <dbReference type="ARBA" id="ARBA00022801"/>
    </source>
</evidence>
<feature type="domain" description="Exonuclease" evidence="9">
    <location>
        <begin position="100"/>
        <end position="700"/>
    </location>
</feature>
<dbReference type="EMBL" id="VSWD01000011">
    <property type="protein sequence ID" value="KAK3088811.1"/>
    <property type="molecule type" value="Genomic_DNA"/>
</dbReference>
<evidence type="ECO:0000313" key="10">
    <source>
        <dbReference type="EMBL" id="KAK3088811.1"/>
    </source>
</evidence>
<feature type="compositionally biased region" description="Polar residues" evidence="8">
    <location>
        <begin position="501"/>
        <end position="518"/>
    </location>
</feature>
<feature type="compositionally biased region" description="Polar residues" evidence="8">
    <location>
        <begin position="395"/>
        <end position="406"/>
    </location>
</feature>
<dbReference type="InterPro" id="IPR012337">
    <property type="entry name" value="RNaseH-like_sf"/>
</dbReference>
<sequence length="716" mass="78510">MSETAGNTKTGIGVGFGLPFWSYLLEGVDREEGAGGRGGKRERGRGREEEEKGKKGREGRKGAGRGEGRVKRRGRDGRREDQTYTRRHSEMAIPREKVASFVFLDFEATGLLGPGERPKITEMSMVACQREEMLDINRRACPPRVQNKLTLCFNPNKMIHPHASHVTGLYNDMLESQSAFDSDSVTMMSIFLSRLPQPVCFIAHNGNGYDFQLLNAELKKVKCSLPESLLCADSLEAFRESNFEAASPLTVQIPTAQTDKTPVGQPIPAVPEQALDIKGRVRQVKRKCDPDFDNVPIEAKSVRKRLFDSAGKSSDEAKIENGGSISLVGHKPVGSSMKMQSDVVSKRTTCDVESVKKKLSFASDCDSDSDDDTLNNSSMSTRSIDIEMSDDKSFETNCNDCETGESNVEEDQQSSNDTKKEVPYFSDQREELQSQRSLFDSQGSISHEDFFSAVEKFNDSLGESYNAGCHVNLNCTKESSSSICNDIFSSPKSAPRPTECHTPQSAGASNTSTKISTPESVVTNGHANVKENCLTPMSGLALSTSMCQLGTPVGVMKKKPELEISSNACRALRFKEGESMNGNIHSSNNSTISSVSQPNFNTFPGLKSSLLTKANFSKFSKNIFGSSSETQVTTKSAQVPTGKLNGSLATTPTGRPKLSNKLEEIYRRTFKKSPQNSHSSESDCITLMELVKYYSPQFIQWIDEHAVPLVSIAPGY</sequence>
<evidence type="ECO:0000256" key="1">
    <source>
        <dbReference type="ARBA" id="ARBA00001946"/>
    </source>
</evidence>
<dbReference type="InterPro" id="IPR013520">
    <property type="entry name" value="Ribonucl_H"/>
</dbReference>
<evidence type="ECO:0000256" key="7">
    <source>
        <dbReference type="ARBA" id="ARBA00025769"/>
    </source>
</evidence>
<dbReference type="InterPro" id="IPR036397">
    <property type="entry name" value="RNaseH_sf"/>
</dbReference>
<reference evidence="10" key="1">
    <citation type="submission" date="2019-08" db="EMBL/GenBank/DDBJ databases">
        <title>The improved chromosome-level genome for the pearl oyster Pinctada fucata martensii using PacBio sequencing and Hi-C.</title>
        <authorList>
            <person name="Zheng Z."/>
        </authorList>
    </citation>
    <scope>NUCLEOTIDE SEQUENCE</scope>
    <source>
        <strain evidence="10">ZZ-2019</strain>
        <tissue evidence="10">Adductor muscle</tissue>
    </source>
</reference>
<evidence type="ECO:0000313" key="11">
    <source>
        <dbReference type="Proteomes" id="UP001186944"/>
    </source>
</evidence>
<gene>
    <name evidence="10" type="ORF">FSP39_024019</name>
</gene>
<comment type="similarity">
    <text evidence="7">Belongs to the exonuclease superfamily. TREX family.</text>
</comment>
<organism evidence="10 11">
    <name type="scientific">Pinctada imbricata</name>
    <name type="common">Atlantic pearl-oyster</name>
    <name type="synonym">Pinctada martensii</name>
    <dbReference type="NCBI Taxonomy" id="66713"/>
    <lineage>
        <taxon>Eukaryota</taxon>
        <taxon>Metazoa</taxon>
        <taxon>Spiralia</taxon>
        <taxon>Lophotrochozoa</taxon>
        <taxon>Mollusca</taxon>
        <taxon>Bivalvia</taxon>
        <taxon>Autobranchia</taxon>
        <taxon>Pteriomorphia</taxon>
        <taxon>Pterioida</taxon>
        <taxon>Pterioidea</taxon>
        <taxon>Pteriidae</taxon>
        <taxon>Pinctada</taxon>
    </lineage>
</organism>
<keyword evidence="4" id="KW-0378">Hydrolase</keyword>
<keyword evidence="6" id="KW-0460">Magnesium</keyword>
<dbReference type="Proteomes" id="UP001186944">
    <property type="component" value="Unassembled WGS sequence"/>
</dbReference>
<dbReference type="PANTHER" id="PTHR13058:SF19">
    <property type="entry name" value="LD40940P"/>
    <property type="match status" value="1"/>
</dbReference>
<dbReference type="GO" id="GO:0046872">
    <property type="term" value="F:metal ion binding"/>
    <property type="evidence" value="ECO:0007669"/>
    <property type="project" value="UniProtKB-KW"/>
</dbReference>
<evidence type="ECO:0000256" key="6">
    <source>
        <dbReference type="ARBA" id="ARBA00022842"/>
    </source>
</evidence>
<evidence type="ECO:0000256" key="3">
    <source>
        <dbReference type="ARBA" id="ARBA00022723"/>
    </source>
</evidence>
<dbReference type="AlphaFoldDB" id="A0AA89BRU8"/>
<feature type="compositionally biased region" description="Basic and acidic residues" evidence="8">
    <location>
        <begin position="417"/>
        <end position="433"/>
    </location>
</feature>
<name>A0AA89BRU8_PINIB</name>
<keyword evidence="2" id="KW-0540">Nuclease</keyword>